<keyword evidence="2" id="KW-0812">Transmembrane</keyword>
<name>A0A1Y1KUU6_PHOPY</name>
<dbReference type="AlphaFoldDB" id="A0A1Y1KUU6"/>
<feature type="compositionally biased region" description="Basic and acidic residues" evidence="1">
    <location>
        <begin position="451"/>
        <end position="468"/>
    </location>
</feature>
<feature type="transmembrane region" description="Helical" evidence="2">
    <location>
        <begin position="242"/>
        <end position="265"/>
    </location>
</feature>
<protein>
    <submittedName>
        <fullName evidence="3">Uncharacterized protein</fullName>
    </submittedName>
</protein>
<evidence type="ECO:0000256" key="2">
    <source>
        <dbReference type="SAM" id="Phobius"/>
    </source>
</evidence>
<keyword evidence="2" id="KW-0472">Membrane</keyword>
<dbReference type="EMBL" id="GEZM01073298">
    <property type="protein sequence ID" value="JAV65173.1"/>
    <property type="molecule type" value="Transcribed_RNA"/>
</dbReference>
<organism evidence="3">
    <name type="scientific">Photinus pyralis</name>
    <name type="common">Common eastern firefly</name>
    <name type="synonym">Lampyris pyralis</name>
    <dbReference type="NCBI Taxonomy" id="7054"/>
    <lineage>
        <taxon>Eukaryota</taxon>
        <taxon>Metazoa</taxon>
        <taxon>Ecdysozoa</taxon>
        <taxon>Arthropoda</taxon>
        <taxon>Hexapoda</taxon>
        <taxon>Insecta</taxon>
        <taxon>Pterygota</taxon>
        <taxon>Neoptera</taxon>
        <taxon>Endopterygota</taxon>
        <taxon>Coleoptera</taxon>
        <taxon>Polyphaga</taxon>
        <taxon>Elateriformia</taxon>
        <taxon>Elateroidea</taxon>
        <taxon>Lampyridae</taxon>
        <taxon>Lampyrinae</taxon>
        <taxon>Photinus</taxon>
    </lineage>
</organism>
<keyword evidence="2" id="KW-1133">Transmembrane helix</keyword>
<evidence type="ECO:0000313" key="3">
    <source>
        <dbReference type="EMBL" id="JAV65173.1"/>
    </source>
</evidence>
<dbReference type="Gene3D" id="1.10.287.1490">
    <property type="match status" value="1"/>
</dbReference>
<sequence>MVQENDMESRLGPLDVVLYAAILCVHYPLRIFLASYRLIKATIVKAAAIPRQILGYVTVSLTIVLESSEKKIIDILNLLASLPSYLLGKLSFSRKSAELNSQTETKQESDLTSYTEIVLSAVKRTSDAIYGFLVACANFWRHIILLPLKLSLIPLKAVKNLTETLLNIPSEQKTEMDRPHQQSVMSHCVDYLFIVLANFQFYLIYAIAIIEKLMTQLSSLFISTPRHLFHALQLLYLRCLQLLAVSVVFVYNTVRYTFFYIVLLVNRAVKKPPRGTLENGTDRETLIEENSKLREELIRAKTNNDNQKCEQQIKDLEGQLNEVQVAFGKEREEYQREIEKLKQSTHPTEFNTERTKLQGEIQRLQALIAEVRRESEEEGRLKKKEAVDLDNERNQLQERIQNLQQQVVSLQKQNEAMASSYSESRKQMQAEFDKERKDLLREIEILQRNLEEMKEAQSEGKENDHRVDQSNNVDSVNKAKKKNVNSAY</sequence>
<feature type="transmembrane region" description="Helical" evidence="2">
    <location>
        <begin position="188"/>
        <end position="210"/>
    </location>
</feature>
<accession>A0A1Y1KUU6</accession>
<feature type="transmembrane region" description="Helical" evidence="2">
    <location>
        <begin position="16"/>
        <end position="36"/>
    </location>
</feature>
<feature type="region of interest" description="Disordered" evidence="1">
    <location>
        <begin position="451"/>
        <end position="488"/>
    </location>
</feature>
<feature type="compositionally biased region" description="Basic residues" evidence="1">
    <location>
        <begin position="478"/>
        <end position="488"/>
    </location>
</feature>
<evidence type="ECO:0000256" key="1">
    <source>
        <dbReference type="SAM" id="MobiDB-lite"/>
    </source>
</evidence>
<proteinExistence type="predicted"/>
<reference evidence="3" key="1">
    <citation type="journal article" date="2016" name="Sci. Rep.">
        <title>Molecular characterization of firefly nuptial gifts: a multi-omics approach sheds light on postcopulatory sexual selection.</title>
        <authorList>
            <person name="Al-Wathiqui N."/>
            <person name="Fallon T.R."/>
            <person name="South A."/>
            <person name="Weng J.K."/>
            <person name="Lewis S.M."/>
        </authorList>
    </citation>
    <scope>NUCLEOTIDE SEQUENCE</scope>
</reference>